<dbReference type="InterPro" id="IPR007815">
    <property type="entry name" value="Emycin_Estase"/>
</dbReference>
<dbReference type="SUPFAM" id="SSF159501">
    <property type="entry name" value="EreA/ChaN-like"/>
    <property type="match status" value="1"/>
</dbReference>
<comment type="caution">
    <text evidence="1">The sequence shown here is derived from an EMBL/GenBank/DDBJ whole genome shotgun (WGS) entry which is preliminary data.</text>
</comment>
<dbReference type="PANTHER" id="PTHR31299">
    <property type="entry name" value="ESTERASE, PUTATIVE (AFU_ORTHOLOGUE AFUA_1G05850)-RELATED"/>
    <property type="match status" value="1"/>
</dbReference>
<dbReference type="InterPro" id="IPR014622">
    <property type="entry name" value="UCP036794_erythomycin"/>
</dbReference>
<dbReference type="Gene3D" id="3.40.1660.10">
    <property type="entry name" value="EreA-like (biosynthetic domain)"/>
    <property type="match status" value="1"/>
</dbReference>
<gene>
    <name evidence="1" type="ORF">GCM10010439_67830</name>
</gene>
<dbReference type="CDD" id="cd14728">
    <property type="entry name" value="Ere-like"/>
    <property type="match status" value="1"/>
</dbReference>
<dbReference type="Gene3D" id="3.30.1870.10">
    <property type="entry name" value="EreA-like, domain 2"/>
    <property type="match status" value="1"/>
</dbReference>
<evidence type="ECO:0000313" key="1">
    <source>
        <dbReference type="EMBL" id="GAA2737492.1"/>
    </source>
</evidence>
<dbReference type="PANTHER" id="PTHR31299:SF0">
    <property type="entry name" value="ESTERASE, PUTATIVE (AFU_ORTHOLOGUE AFUA_1G05850)-RELATED"/>
    <property type="match status" value="1"/>
</dbReference>
<dbReference type="RefSeq" id="WP_344457072.1">
    <property type="nucleotide sequence ID" value="NZ_BAAATZ010000034.1"/>
</dbReference>
<protein>
    <submittedName>
        <fullName evidence="1">Erythromycin esterase family protein</fullName>
    </submittedName>
</protein>
<dbReference type="InterPro" id="IPR052036">
    <property type="entry name" value="Hydrolase/PRTase-associated"/>
</dbReference>
<name>A0ABN3UR85_9ACTN</name>
<reference evidence="1 2" key="1">
    <citation type="journal article" date="2019" name="Int. J. Syst. Evol. Microbiol.">
        <title>The Global Catalogue of Microorganisms (GCM) 10K type strain sequencing project: providing services to taxonomists for standard genome sequencing and annotation.</title>
        <authorList>
            <consortium name="The Broad Institute Genomics Platform"/>
            <consortium name="The Broad Institute Genome Sequencing Center for Infectious Disease"/>
            <person name="Wu L."/>
            <person name="Ma J."/>
        </authorList>
    </citation>
    <scope>NUCLEOTIDE SEQUENCE [LARGE SCALE GENOMIC DNA]</scope>
    <source>
        <strain evidence="1 2">JCM 8201</strain>
    </source>
</reference>
<dbReference type="EMBL" id="BAAATZ010000034">
    <property type="protein sequence ID" value="GAA2737492.1"/>
    <property type="molecule type" value="Genomic_DNA"/>
</dbReference>
<dbReference type="Pfam" id="PF05139">
    <property type="entry name" value="Erythro_esteras"/>
    <property type="match status" value="1"/>
</dbReference>
<proteinExistence type="predicted"/>
<dbReference type="Gene3D" id="1.20.1440.30">
    <property type="entry name" value="Biosynthetic Protein domain"/>
    <property type="match status" value="1"/>
</dbReference>
<organism evidence="1 2">
    <name type="scientific">Actinocorallia aurantiaca</name>
    <dbReference type="NCBI Taxonomy" id="46204"/>
    <lineage>
        <taxon>Bacteria</taxon>
        <taxon>Bacillati</taxon>
        <taxon>Actinomycetota</taxon>
        <taxon>Actinomycetes</taxon>
        <taxon>Streptosporangiales</taxon>
        <taxon>Thermomonosporaceae</taxon>
        <taxon>Actinocorallia</taxon>
    </lineage>
</organism>
<keyword evidence="2" id="KW-1185">Reference proteome</keyword>
<dbReference type="PIRSF" id="PIRSF036794">
    <property type="entry name" value="UCP_erythr_ester"/>
    <property type="match status" value="1"/>
</dbReference>
<dbReference type="Proteomes" id="UP001501842">
    <property type="component" value="Unassembled WGS sequence"/>
</dbReference>
<sequence length="416" mass="46240">MTFTSVEHSTVLEWIKETSHPLATVDPAAPLDDLRPLLGMLGQASVVGYGAGTRGAHELFALQARIARLLVEEGGFRAIALEQDWTWGVRLDECVRTGEGDLRALLKDAAPFTSTEEVLGLLAWMRDFNRDHPEDPVRLVGVSPHPARDAAYDAVVGQVRRTAPHRARELEDLYAELRPGQDIHDQIGRFWSLPDRRVWVDRARTAHDLVRSLTDDARTIQTARTIVQFYELHDHDSLPHDPHNMACFERSFAENIAWWHRQTGQKVLWWTSSSHSSNGPGRAMSFPPAPPRALPNAGSFLRERLGPGYVSIGLTFREGELAAYSGSKIFHVPGAAPELFESVLGAVGLGDYLLDLRAEHPSAVAEQLGRTARFRAIGPVYDPDDDAAHHMTGGSPAEWFDVIVHRRHVTPARLLD</sequence>
<evidence type="ECO:0000313" key="2">
    <source>
        <dbReference type="Proteomes" id="UP001501842"/>
    </source>
</evidence>
<accession>A0ABN3UR85</accession>